<feature type="signal peptide" evidence="2">
    <location>
        <begin position="1"/>
        <end position="18"/>
    </location>
</feature>
<keyword evidence="2" id="KW-0732">Signal</keyword>
<reference evidence="4 5" key="2">
    <citation type="journal article" date="2019" name="G3 (Bethesda)">
        <title>Hybrid Assembly of the Genome of the Entomopathogenic Nematode Steinernema carpocapsae Identifies the X-Chromosome.</title>
        <authorList>
            <person name="Serra L."/>
            <person name="Macchietto M."/>
            <person name="Macias-Munoz A."/>
            <person name="McGill C.J."/>
            <person name="Rodriguez I.M."/>
            <person name="Rodriguez B."/>
            <person name="Murad R."/>
            <person name="Mortazavi A."/>
        </authorList>
    </citation>
    <scope>NUCLEOTIDE SEQUENCE [LARGE SCALE GENOMIC DNA]</scope>
    <source>
        <strain evidence="4 5">ALL</strain>
    </source>
</reference>
<keyword evidence="1" id="KW-1015">Disulfide bond</keyword>
<name>A0A4V6I8T4_STECR</name>
<dbReference type="EMBL" id="AZBU02000001">
    <property type="protein sequence ID" value="TMS39413.1"/>
    <property type="molecule type" value="Genomic_DNA"/>
</dbReference>
<dbReference type="PROSITE" id="PS51670">
    <property type="entry name" value="SHKT"/>
    <property type="match status" value="1"/>
</dbReference>
<evidence type="ECO:0000256" key="2">
    <source>
        <dbReference type="SAM" id="SignalP"/>
    </source>
</evidence>
<dbReference type="OrthoDB" id="5920062at2759"/>
<dbReference type="InterPro" id="IPR003582">
    <property type="entry name" value="ShKT_dom"/>
</dbReference>
<evidence type="ECO:0000313" key="5">
    <source>
        <dbReference type="Proteomes" id="UP000298663"/>
    </source>
</evidence>
<sequence>MLRAAFVVLLPCLLFTHADDSPTGGTSCVDTDAKCPAWASQGECQSNAVWMMANCRRSCQSCQGGDLAWKLRTHIAQSYDNSTNNGTKHVQIESVRLNHLEIDEAKQVVRVFGRMVLSWNDTKVSWDRDQWGLSWLNFYWIQIWTRS</sequence>
<feature type="domain" description="ShKT" evidence="3">
    <location>
        <begin position="28"/>
        <end position="62"/>
    </location>
</feature>
<comment type="caution">
    <text evidence="4">The sequence shown here is derived from an EMBL/GenBank/DDBJ whole genome shotgun (WGS) entry which is preliminary data.</text>
</comment>
<feature type="disulfide bond" evidence="1">
    <location>
        <begin position="28"/>
        <end position="62"/>
    </location>
</feature>
<dbReference type="STRING" id="34508.A0A4V6I8T4"/>
<dbReference type="Proteomes" id="UP000298663">
    <property type="component" value="Chromosome X"/>
</dbReference>
<dbReference type="AlphaFoldDB" id="A0A4V6I8T4"/>
<dbReference type="SUPFAM" id="SSF63712">
    <property type="entry name" value="Nicotinic receptor ligand binding domain-like"/>
    <property type="match status" value="1"/>
</dbReference>
<dbReference type="SMART" id="SM00254">
    <property type="entry name" value="ShKT"/>
    <property type="match status" value="1"/>
</dbReference>
<reference evidence="4 5" key="1">
    <citation type="journal article" date="2015" name="Genome Biol.">
        <title>Comparative genomics of Steinernema reveals deeply conserved gene regulatory networks.</title>
        <authorList>
            <person name="Dillman A.R."/>
            <person name="Macchietto M."/>
            <person name="Porter C.F."/>
            <person name="Rogers A."/>
            <person name="Williams B."/>
            <person name="Antoshechkin I."/>
            <person name="Lee M.M."/>
            <person name="Goodwin Z."/>
            <person name="Lu X."/>
            <person name="Lewis E.E."/>
            <person name="Goodrich-Blair H."/>
            <person name="Stock S.P."/>
            <person name="Adams B.J."/>
            <person name="Sternberg P.W."/>
            <person name="Mortazavi A."/>
        </authorList>
    </citation>
    <scope>NUCLEOTIDE SEQUENCE [LARGE SCALE GENOMIC DNA]</scope>
    <source>
        <strain evidence="4 5">ALL</strain>
    </source>
</reference>
<protein>
    <recommendedName>
        <fullName evidence="3">ShKT domain-containing protein</fullName>
    </recommendedName>
</protein>
<dbReference type="GO" id="GO:0016020">
    <property type="term" value="C:membrane"/>
    <property type="evidence" value="ECO:0007669"/>
    <property type="project" value="InterPro"/>
</dbReference>
<organism evidence="4 5">
    <name type="scientific">Steinernema carpocapsae</name>
    <name type="common">Entomopathogenic nematode</name>
    <dbReference type="NCBI Taxonomy" id="34508"/>
    <lineage>
        <taxon>Eukaryota</taxon>
        <taxon>Metazoa</taxon>
        <taxon>Ecdysozoa</taxon>
        <taxon>Nematoda</taxon>
        <taxon>Chromadorea</taxon>
        <taxon>Rhabditida</taxon>
        <taxon>Tylenchina</taxon>
        <taxon>Panagrolaimomorpha</taxon>
        <taxon>Strongyloidoidea</taxon>
        <taxon>Steinernematidae</taxon>
        <taxon>Steinernema</taxon>
    </lineage>
</organism>
<comment type="caution">
    <text evidence="1">Lacks conserved residue(s) required for the propagation of feature annotation.</text>
</comment>
<proteinExistence type="predicted"/>
<dbReference type="EMBL" id="CM016762">
    <property type="protein sequence ID" value="TMS39413.1"/>
    <property type="molecule type" value="Genomic_DNA"/>
</dbReference>
<dbReference type="GO" id="GO:0005230">
    <property type="term" value="F:extracellular ligand-gated monoatomic ion channel activity"/>
    <property type="evidence" value="ECO:0007669"/>
    <property type="project" value="InterPro"/>
</dbReference>
<keyword evidence="5" id="KW-1185">Reference proteome</keyword>
<evidence type="ECO:0000259" key="3">
    <source>
        <dbReference type="PROSITE" id="PS51670"/>
    </source>
</evidence>
<evidence type="ECO:0000256" key="1">
    <source>
        <dbReference type="PROSITE-ProRule" id="PRU01005"/>
    </source>
</evidence>
<dbReference type="Gene3D" id="1.10.10.1940">
    <property type="match status" value="1"/>
</dbReference>
<accession>A0A4V6I8T4</accession>
<dbReference type="Pfam" id="PF01549">
    <property type="entry name" value="ShK"/>
    <property type="match status" value="1"/>
</dbReference>
<evidence type="ECO:0000313" key="4">
    <source>
        <dbReference type="EMBL" id="TMS39413.1"/>
    </source>
</evidence>
<dbReference type="InterPro" id="IPR036734">
    <property type="entry name" value="Neur_chan_lig-bd_sf"/>
</dbReference>
<dbReference type="Gene3D" id="2.70.170.10">
    <property type="entry name" value="Neurotransmitter-gated ion-channel ligand-binding domain"/>
    <property type="match status" value="1"/>
</dbReference>
<gene>
    <name evidence="4" type="ORF">L596_005940</name>
</gene>
<feature type="chain" id="PRO_5020642196" description="ShKT domain-containing protein" evidence="2">
    <location>
        <begin position="19"/>
        <end position="147"/>
    </location>
</feature>